<organism evidence="2 3">
    <name type="scientific">Ascosphaera apis ARSEF 7405</name>
    <dbReference type="NCBI Taxonomy" id="392613"/>
    <lineage>
        <taxon>Eukaryota</taxon>
        <taxon>Fungi</taxon>
        <taxon>Dikarya</taxon>
        <taxon>Ascomycota</taxon>
        <taxon>Pezizomycotina</taxon>
        <taxon>Eurotiomycetes</taxon>
        <taxon>Eurotiomycetidae</taxon>
        <taxon>Onygenales</taxon>
        <taxon>Ascosphaeraceae</taxon>
        <taxon>Ascosphaera</taxon>
    </lineage>
</organism>
<accession>A0A162ITI1</accession>
<keyword evidence="1" id="KW-0812">Transmembrane</keyword>
<gene>
    <name evidence="2" type="ORF">AAP_00443</name>
</gene>
<feature type="transmembrane region" description="Helical" evidence="1">
    <location>
        <begin position="220"/>
        <end position="241"/>
    </location>
</feature>
<dbReference type="PANTHER" id="PTHR39470">
    <property type="entry name" value="CHROMOSOME 10, WHOLE GENOME SHOTGUN SEQUENCE"/>
    <property type="match status" value="1"/>
</dbReference>
<dbReference type="EMBL" id="AZGZ01000001">
    <property type="protein sequence ID" value="KZZ98182.1"/>
    <property type="molecule type" value="Genomic_DNA"/>
</dbReference>
<proteinExistence type="predicted"/>
<keyword evidence="1" id="KW-1133">Transmembrane helix</keyword>
<evidence type="ECO:0000313" key="2">
    <source>
        <dbReference type="EMBL" id="KZZ98182.1"/>
    </source>
</evidence>
<dbReference type="AlphaFoldDB" id="A0A162ITI1"/>
<feature type="transmembrane region" description="Helical" evidence="1">
    <location>
        <begin position="83"/>
        <end position="102"/>
    </location>
</feature>
<feature type="transmembrane region" description="Helical" evidence="1">
    <location>
        <begin position="189"/>
        <end position="208"/>
    </location>
</feature>
<evidence type="ECO:0000313" key="3">
    <source>
        <dbReference type="Proteomes" id="UP000242877"/>
    </source>
</evidence>
<dbReference type="Proteomes" id="UP000242877">
    <property type="component" value="Unassembled WGS sequence"/>
</dbReference>
<dbReference type="OrthoDB" id="4218123at2759"/>
<sequence length="405" mass="45823">MEINAQSPSRVISHETAWMSLMLVVDVGLSSDDAGEGGMKSGAVLLFLLPVVFKHGLSFIGTVTRTIRNRPQPRKLDSASQRAVNILFFSSLVYLVLSFPTLSPTASSNVFQLTKSGVNTSIEVLSSRLMELRPNGLNSEDELLLTKLRSQLGRKMYLRFGQDTLLNCPFCTFEQHWSYYAHWIPSNVFLPHLIHFAILGFATSLTIAGKEARRWRTFAIIGGWFLLFGDLIMLICYQPDWNRAPSTAPASIHDQLRSNRMLLFTVYDAIVAGLIYLSATNRLFGSKVPDSEKLEQYVFALTTGISKVRAKLLAAYAARMSSCKSRKLTLHEYRFWKDQIRRHRPVPFAYGSAFDDDSGRSIYKEEEVAEVLEAIKKGESELDLKSLEDDVEKLVFFVTRDTHDW</sequence>
<feature type="transmembrane region" description="Helical" evidence="1">
    <location>
        <begin position="261"/>
        <end position="279"/>
    </location>
</feature>
<keyword evidence="3" id="KW-1185">Reference proteome</keyword>
<feature type="transmembrane region" description="Helical" evidence="1">
    <location>
        <begin position="43"/>
        <end position="63"/>
    </location>
</feature>
<reference evidence="2 3" key="1">
    <citation type="journal article" date="2016" name="Genome Biol. Evol.">
        <title>Divergent and convergent evolution of fungal pathogenicity.</title>
        <authorList>
            <person name="Shang Y."/>
            <person name="Xiao G."/>
            <person name="Zheng P."/>
            <person name="Cen K."/>
            <person name="Zhan S."/>
            <person name="Wang C."/>
        </authorList>
    </citation>
    <scope>NUCLEOTIDE SEQUENCE [LARGE SCALE GENOMIC DNA]</scope>
    <source>
        <strain evidence="2 3">ARSEF 7405</strain>
    </source>
</reference>
<keyword evidence="1" id="KW-0472">Membrane</keyword>
<protein>
    <submittedName>
        <fullName evidence="2">Uncharacterized protein</fullName>
    </submittedName>
</protein>
<comment type="caution">
    <text evidence="2">The sequence shown here is derived from an EMBL/GenBank/DDBJ whole genome shotgun (WGS) entry which is preliminary data.</text>
</comment>
<dbReference type="VEuPathDB" id="FungiDB:AAP_00443"/>
<name>A0A162ITI1_9EURO</name>
<evidence type="ECO:0000256" key="1">
    <source>
        <dbReference type="SAM" id="Phobius"/>
    </source>
</evidence>
<dbReference type="PANTHER" id="PTHR39470:SF1">
    <property type="entry name" value="CHORISMATE SYNTHASE PROTEIN"/>
    <property type="match status" value="1"/>
</dbReference>